<dbReference type="EMBL" id="JAQNDO010000001">
    <property type="protein sequence ID" value="MDC0740449.1"/>
    <property type="molecule type" value="Genomic_DNA"/>
</dbReference>
<feature type="region of interest" description="Disordered" evidence="1">
    <location>
        <begin position="23"/>
        <end position="54"/>
    </location>
</feature>
<evidence type="ECO:0000256" key="1">
    <source>
        <dbReference type="SAM" id="MobiDB-lite"/>
    </source>
</evidence>
<name>A0ABT5EF58_9BACT</name>
<organism evidence="3 4">
    <name type="scientific">Polyangium mundeleinium</name>
    <dbReference type="NCBI Taxonomy" id="2995306"/>
    <lineage>
        <taxon>Bacteria</taxon>
        <taxon>Pseudomonadati</taxon>
        <taxon>Myxococcota</taxon>
        <taxon>Polyangia</taxon>
        <taxon>Polyangiales</taxon>
        <taxon>Polyangiaceae</taxon>
        <taxon>Polyangium</taxon>
    </lineage>
</organism>
<evidence type="ECO:0000256" key="2">
    <source>
        <dbReference type="SAM" id="SignalP"/>
    </source>
</evidence>
<sequence>MNTRYFFKGLFVLVLLASACGEENPPANPSGSSSSSGAGGMGGAGGAGGSGPGCFSDPTSHVEIINACTDAEKVDKVVNLPLLNADGSLPPLP</sequence>
<dbReference type="PROSITE" id="PS51257">
    <property type="entry name" value="PROKAR_LIPOPROTEIN"/>
    <property type="match status" value="1"/>
</dbReference>
<comment type="caution">
    <text evidence="3">The sequence shown here is derived from an EMBL/GenBank/DDBJ whole genome shotgun (WGS) entry which is preliminary data.</text>
</comment>
<feature type="signal peptide" evidence="2">
    <location>
        <begin position="1"/>
        <end position="21"/>
    </location>
</feature>
<evidence type="ECO:0000313" key="3">
    <source>
        <dbReference type="EMBL" id="MDC0740449.1"/>
    </source>
</evidence>
<accession>A0ABT5EF58</accession>
<evidence type="ECO:0008006" key="5">
    <source>
        <dbReference type="Google" id="ProtNLM"/>
    </source>
</evidence>
<proteinExistence type="predicted"/>
<keyword evidence="4" id="KW-1185">Reference proteome</keyword>
<dbReference type="RefSeq" id="WP_271915653.1">
    <property type="nucleotide sequence ID" value="NZ_JAQNDO010000001.1"/>
</dbReference>
<protein>
    <recommendedName>
        <fullName evidence="5">Secreted protein</fullName>
    </recommendedName>
</protein>
<feature type="compositionally biased region" description="Gly residues" evidence="1">
    <location>
        <begin position="37"/>
        <end position="52"/>
    </location>
</feature>
<feature type="chain" id="PRO_5045840366" description="Secreted protein" evidence="2">
    <location>
        <begin position="22"/>
        <end position="93"/>
    </location>
</feature>
<evidence type="ECO:0000313" key="4">
    <source>
        <dbReference type="Proteomes" id="UP001221411"/>
    </source>
</evidence>
<reference evidence="3 4" key="1">
    <citation type="submission" date="2022-11" db="EMBL/GenBank/DDBJ databases">
        <title>Minimal conservation of predation-associated metabolite biosynthetic gene clusters underscores biosynthetic potential of Myxococcota including descriptions for ten novel species: Archangium lansinium sp. nov., Myxococcus landrumus sp. nov., Nannocystis bai.</title>
        <authorList>
            <person name="Ahearne A."/>
            <person name="Stevens C."/>
            <person name="Dowd S."/>
        </authorList>
    </citation>
    <scope>NUCLEOTIDE SEQUENCE [LARGE SCALE GENOMIC DNA]</scope>
    <source>
        <strain evidence="3 4">RJM3</strain>
    </source>
</reference>
<keyword evidence="2" id="KW-0732">Signal</keyword>
<gene>
    <name evidence="3" type="ORF">POL67_03770</name>
</gene>
<dbReference type="Proteomes" id="UP001221411">
    <property type="component" value="Unassembled WGS sequence"/>
</dbReference>